<dbReference type="EMBL" id="MT143761">
    <property type="protein sequence ID" value="QJB02134.1"/>
    <property type="molecule type" value="Genomic_DNA"/>
</dbReference>
<protein>
    <submittedName>
        <fullName evidence="2">Putative tail protein</fullName>
    </submittedName>
</protein>
<evidence type="ECO:0000313" key="2">
    <source>
        <dbReference type="EMBL" id="QJB02134.1"/>
    </source>
</evidence>
<name>A0A6M3M4R4_9ZZZZ</name>
<accession>A0A6M3M4R4</accession>
<sequence>MPVRSARAISPVIYIPPVNSAAYALTVTASDSTVDTISDYVTKLEIEDGATESIGRFEFELWDPREDYVGVWSGGEVVRYYSDYAATASTLRFRGRIEKVSYQGNRLKVTGRSESLKFMDITVTKQFSNTETSSILKSLVDSYGTGFTYSNVETSNINLTVSWTQKPFWECIQEICTAAGFDCYVDASLDFHYFRSGTVKNQYEGIVHEYNLIEVGEFAEDLALIKNRIIVYGAEQDGIQIIYTADDLTSQAAYGIKEETVNDDNIIDYASAQELADYYLVKYKDPPIVGEIKSLLMASIQPGQAIKISSPADNIPPAAYVIISYKHNISSDGLFTSVKVNKEPRHISHVLKKQIERQYQGEQTSSNPYEMKYSYNFLFDQDVGTHSNTEITDGVLKLVSGSAGTWISPARTLDSNMTEAYLVLVGSKITGVKIYVSGTGGSDYQLISSKQRIVLTNPGKGLRIKAEFSDDATQIDSLSVQYK</sequence>
<evidence type="ECO:0000259" key="1">
    <source>
        <dbReference type="Pfam" id="PF24032"/>
    </source>
</evidence>
<proteinExistence type="predicted"/>
<dbReference type="AlphaFoldDB" id="A0A6M3M4R4"/>
<dbReference type="Pfam" id="PF24032">
    <property type="entry name" value="YQBQ"/>
    <property type="match status" value="1"/>
</dbReference>
<feature type="domain" description="YqbQ/XkdQ" evidence="1">
    <location>
        <begin position="52"/>
        <end position="337"/>
    </location>
</feature>
<dbReference type="InterPro" id="IPR056937">
    <property type="entry name" value="YqbQ/XkdQ"/>
</dbReference>
<gene>
    <name evidence="2" type="ORF">MM171B01437_0002</name>
</gene>
<dbReference type="SUPFAM" id="SSF69279">
    <property type="entry name" value="Phage tail proteins"/>
    <property type="match status" value="1"/>
</dbReference>
<organism evidence="2">
    <name type="scientific">viral metagenome</name>
    <dbReference type="NCBI Taxonomy" id="1070528"/>
    <lineage>
        <taxon>unclassified sequences</taxon>
        <taxon>metagenomes</taxon>
        <taxon>organismal metagenomes</taxon>
    </lineage>
</organism>
<reference evidence="2" key="1">
    <citation type="submission" date="2020-03" db="EMBL/GenBank/DDBJ databases">
        <title>The deep terrestrial virosphere.</title>
        <authorList>
            <person name="Holmfeldt K."/>
            <person name="Nilsson E."/>
            <person name="Simone D."/>
            <person name="Lopez-Fernandez M."/>
            <person name="Wu X."/>
            <person name="de Brujin I."/>
            <person name="Lundin D."/>
            <person name="Andersson A."/>
            <person name="Bertilsson S."/>
            <person name="Dopson M."/>
        </authorList>
    </citation>
    <scope>NUCLEOTIDE SEQUENCE</scope>
    <source>
        <strain evidence="2">MM171B01437</strain>
    </source>
</reference>